<proteinExistence type="predicted"/>
<comment type="caution">
    <text evidence="1">The sequence shown here is derived from an EMBL/GenBank/DDBJ whole genome shotgun (WGS) entry which is preliminary data.</text>
</comment>
<evidence type="ECO:0000313" key="1">
    <source>
        <dbReference type="EMBL" id="KAL0448043.1"/>
    </source>
</evidence>
<name>A0AAW2X2X3_9LAMI</name>
<dbReference type="AlphaFoldDB" id="A0AAW2X2X3"/>
<organism evidence="1">
    <name type="scientific">Sesamum latifolium</name>
    <dbReference type="NCBI Taxonomy" id="2727402"/>
    <lineage>
        <taxon>Eukaryota</taxon>
        <taxon>Viridiplantae</taxon>
        <taxon>Streptophyta</taxon>
        <taxon>Embryophyta</taxon>
        <taxon>Tracheophyta</taxon>
        <taxon>Spermatophyta</taxon>
        <taxon>Magnoliopsida</taxon>
        <taxon>eudicotyledons</taxon>
        <taxon>Gunneridae</taxon>
        <taxon>Pentapetalae</taxon>
        <taxon>asterids</taxon>
        <taxon>lamiids</taxon>
        <taxon>Lamiales</taxon>
        <taxon>Pedaliaceae</taxon>
        <taxon>Sesamum</taxon>
    </lineage>
</organism>
<sequence length="151" mass="17529">MGRGISRSAMGVLNPPRYSTGETPFCLVYDTEAIIPAEIREEKQRIAQYDAMKNQKRRAFDLVMIERRDAAYAKILHHKGLMMRSYNRKIRPRCFQVGDLVLKKVEVSKHVEKLDPGWEGPFKVVKVRNQELTNSKIWRVKTCRDFGTSTT</sequence>
<gene>
    <name evidence="1" type="ORF">Slati_1932200</name>
</gene>
<dbReference type="PANTHER" id="PTHR48475">
    <property type="entry name" value="RIBONUCLEASE H"/>
    <property type="match status" value="1"/>
</dbReference>
<protein>
    <submittedName>
        <fullName evidence="1">Uncharacterized protein</fullName>
    </submittedName>
</protein>
<reference evidence="1" key="2">
    <citation type="journal article" date="2024" name="Plant">
        <title>Genomic evolution and insights into agronomic trait innovations of Sesamum species.</title>
        <authorList>
            <person name="Miao H."/>
            <person name="Wang L."/>
            <person name="Qu L."/>
            <person name="Liu H."/>
            <person name="Sun Y."/>
            <person name="Le M."/>
            <person name="Wang Q."/>
            <person name="Wei S."/>
            <person name="Zheng Y."/>
            <person name="Lin W."/>
            <person name="Duan Y."/>
            <person name="Cao H."/>
            <person name="Xiong S."/>
            <person name="Wang X."/>
            <person name="Wei L."/>
            <person name="Li C."/>
            <person name="Ma Q."/>
            <person name="Ju M."/>
            <person name="Zhao R."/>
            <person name="Li G."/>
            <person name="Mu C."/>
            <person name="Tian Q."/>
            <person name="Mei H."/>
            <person name="Zhang T."/>
            <person name="Gao T."/>
            <person name="Zhang H."/>
        </authorList>
    </citation>
    <scope>NUCLEOTIDE SEQUENCE</scope>
    <source>
        <strain evidence="1">KEN1</strain>
    </source>
</reference>
<accession>A0AAW2X2X3</accession>
<reference evidence="1" key="1">
    <citation type="submission" date="2020-06" db="EMBL/GenBank/DDBJ databases">
        <authorList>
            <person name="Li T."/>
            <person name="Hu X."/>
            <person name="Zhang T."/>
            <person name="Song X."/>
            <person name="Zhang H."/>
            <person name="Dai N."/>
            <person name="Sheng W."/>
            <person name="Hou X."/>
            <person name="Wei L."/>
        </authorList>
    </citation>
    <scope>NUCLEOTIDE SEQUENCE</scope>
    <source>
        <strain evidence="1">KEN1</strain>
        <tissue evidence="1">Leaf</tissue>
    </source>
</reference>
<dbReference type="EMBL" id="JACGWN010000006">
    <property type="protein sequence ID" value="KAL0448043.1"/>
    <property type="molecule type" value="Genomic_DNA"/>
</dbReference>
<dbReference type="PANTHER" id="PTHR48475:SF1">
    <property type="entry name" value="RNASE H TYPE-1 DOMAIN-CONTAINING PROTEIN"/>
    <property type="match status" value="1"/>
</dbReference>